<feature type="domain" description="Methyltransferase" evidence="6">
    <location>
        <begin position="343"/>
        <end position="431"/>
    </location>
</feature>
<dbReference type="Proteomes" id="UP000553632">
    <property type="component" value="Unassembled WGS sequence"/>
</dbReference>
<dbReference type="InterPro" id="IPR001139">
    <property type="entry name" value="Glyco_hydro_30"/>
</dbReference>
<dbReference type="InterPro" id="IPR033453">
    <property type="entry name" value="Glyco_hydro_30_TIM-barrel"/>
</dbReference>
<evidence type="ECO:0000256" key="2">
    <source>
        <dbReference type="ARBA" id="ARBA00022729"/>
    </source>
</evidence>
<name>A0A7J6TZF0_PEROL</name>
<keyword evidence="8" id="KW-1185">Reference proteome</keyword>
<evidence type="ECO:0000256" key="4">
    <source>
        <dbReference type="SAM" id="MobiDB-lite"/>
    </source>
</evidence>
<dbReference type="SUPFAM" id="SSF51445">
    <property type="entry name" value="(Trans)glycosidases"/>
    <property type="match status" value="2"/>
</dbReference>
<dbReference type="Pfam" id="PF02055">
    <property type="entry name" value="Glyco_hydro_30"/>
    <property type="match status" value="2"/>
</dbReference>
<dbReference type="InterPro" id="IPR017853">
    <property type="entry name" value="GH"/>
</dbReference>
<comment type="similarity">
    <text evidence="1">Belongs to the glycosyl hydrolase 30 family.</text>
</comment>
<dbReference type="CDD" id="cd02440">
    <property type="entry name" value="AdoMet_MTases"/>
    <property type="match status" value="1"/>
</dbReference>
<evidence type="ECO:0000256" key="3">
    <source>
        <dbReference type="ARBA" id="ARBA00022801"/>
    </source>
</evidence>
<dbReference type="GO" id="GO:0006680">
    <property type="term" value="P:glucosylceramide catabolic process"/>
    <property type="evidence" value="ECO:0007669"/>
    <property type="project" value="TreeGrafter"/>
</dbReference>
<protein>
    <recommendedName>
        <fullName evidence="9">Glucosylceramidase</fullName>
    </recommendedName>
</protein>
<feature type="compositionally biased region" description="Gly residues" evidence="4">
    <location>
        <begin position="206"/>
        <end position="217"/>
    </location>
</feature>
<evidence type="ECO:0008006" key="9">
    <source>
        <dbReference type="Google" id="ProtNLM"/>
    </source>
</evidence>
<evidence type="ECO:0000259" key="6">
    <source>
        <dbReference type="Pfam" id="PF13649"/>
    </source>
</evidence>
<dbReference type="InterPro" id="IPR029063">
    <property type="entry name" value="SAM-dependent_MTases_sf"/>
</dbReference>
<evidence type="ECO:0000313" key="7">
    <source>
        <dbReference type="EMBL" id="KAF4749911.1"/>
    </source>
</evidence>
<feature type="compositionally biased region" description="Basic and acidic residues" evidence="4">
    <location>
        <begin position="150"/>
        <end position="173"/>
    </location>
</feature>
<sequence length="1515" mass="167522">MGADLVGCYFRLDFVLDQSTAFEGPWRTDALCEACLMWDKRRVEYGVLANGDFHTNARRPLPAWMVKTLEERLASASEQSSDLPVGKSAARANTLERVIAKHEAEWRKFGRPSLDSAYEVSGGDSRASSSYVVGSDVAGLETRKPPKKPQRSEENEKSVEVLDKGRAGMKVEDTTPESSISVAGFATPGLPQRADAASVGSSVNSWGGGLGDDGSGGWTESSPGWRGVRERQSREASLGGSDSLREGVGDAAVLEPYLAEFERSEAAASSVVQGGALFSFGGTVASWTNEFGDDYAEHSAVFAGDADAEHMEMMGVPVRDVIMPAIGEALRDLAGKALKEAKILEIGCGTGSILDVLRLEGANSDFLYGVDLNEKSVAIAKANHNFHVQLVEGYDYVLPGNPVLDIVLCKQCLNHVPPTDYDEFFDKIRRLQPKYFIFSEGINPNGYEANPWGPWTFHTNDFLKLCSHRFGVELPVASARMKLAAEPLFWMECVNHPVCGHTHGTSRTPVDGILRPSRFISLGSPSVEALVFVVVVARDWKAVFPFRGGLSGQGAKARSDVREDVTSLNGLDLTSACLSDFIVSMTLRSVIVNLAAALTSVYLLLHLSGCSSSSKNTTKAPENPTSSPGEMRVQGFTTTPTGKRWSTMVARVSGGAAGSPKVKVKTDAVDDWPIIGFGGSVPEMPGWTMGNLSLSEEQRQPFFDMYFGDDGARYNFLRLCIHTTFDDYTFADVPDDFNLDHFDYNVTGDRENYKFQTVKKVQEMVPDLTIIGSAWSPPSWMKLGNHSMNGSPNPCLKRDPRYHEVWAKYLVTWVDAYERLGVPIWAITQQNEPQNYFTQSWATCVFEPEAQLAFIRDHLGPAMKAANKSTKLFFNDDDKNFLPDVAKLILEDEVAAGYVQGAGVHWYLHDQYQALQEYKEKYLSKYSLMTTEAATTIEPDFNTSWERALRFPHSVIVDFVHGGSRAFVDYSMLGGAGGNENVYVLDNGTFGARDTYYTFGQVTRYMKKGFYVLSSVEVPNPGKAPDGVHPAGLEAMATINPERTEVVILVVRDEESEATDSTFEIDVQLENGQHVTVALDDVENHSVNPWPIIGFGGAIPEQVFSYLNVRGENIKKVAHVYFDPAGLDYNMLRVPIHATVDGYVFAKVPDDFELEHFDYNLTGDRKNGKMEMIAEILRKKKDVKILGSAWSPPSWMKLGNHSMNGSPNPCLKRDPRYHEVWAKYLVTWVDAYERLGVPIWAITQQNEPQNYFTQSWGTCIFEPEAQLAFIRDHLGPAMKAANKSTKLFFNDEDKNFLPDVAKLILEDEVAAGFVDGAAVHWYMFDQYAALKDYKEKYLNKYTLISTEATNGDPIQEGFFKTDWDRAMHYAHGAIVDFFHGGSTVFMDWVMTGTKNLITVNKDSSTVTLNTPYYTFGQITKYFKPGYSVLTSLNVISPGQQADGVFPAGIEAMAAINPSRTEIVIAVLCDDRHESNATIAELLIELDLGGGRYSAIALKDVEQRSVTTVVLTTDKF</sequence>
<keyword evidence="3" id="KW-0378">Hydrolase</keyword>
<keyword evidence="2" id="KW-0732">Signal</keyword>
<evidence type="ECO:0000259" key="5">
    <source>
        <dbReference type="Pfam" id="PF02055"/>
    </source>
</evidence>
<dbReference type="EMBL" id="JABANO010007551">
    <property type="protein sequence ID" value="KAF4749911.1"/>
    <property type="molecule type" value="Genomic_DNA"/>
</dbReference>
<reference evidence="7 8" key="1">
    <citation type="submission" date="2020-04" db="EMBL/GenBank/DDBJ databases">
        <title>Perkinsus olseni comparative genomics.</title>
        <authorList>
            <person name="Bogema D.R."/>
        </authorList>
    </citation>
    <scope>NUCLEOTIDE SEQUENCE [LARGE SCALE GENOMIC DNA]</scope>
    <source>
        <strain evidence="7 8">ATCC PRA-207</strain>
    </source>
</reference>
<feature type="region of interest" description="Disordered" evidence="4">
    <location>
        <begin position="117"/>
        <end position="245"/>
    </location>
</feature>
<accession>A0A7J6TZF0</accession>
<dbReference type="Gene3D" id="3.40.50.150">
    <property type="entry name" value="Vaccinia Virus protein VP39"/>
    <property type="match status" value="1"/>
</dbReference>
<gene>
    <name evidence="7" type="ORF">FOZ63_001055</name>
</gene>
<evidence type="ECO:0000313" key="8">
    <source>
        <dbReference type="Proteomes" id="UP000553632"/>
    </source>
</evidence>
<dbReference type="PANTHER" id="PTHR11069:SF23">
    <property type="entry name" value="LYSOSOMAL ACID GLUCOSYLCERAMIDASE"/>
    <property type="match status" value="1"/>
</dbReference>
<dbReference type="SUPFAM" id="SSF53335">
    <property type="entry name" value="S-adenosyl-L-methionine-dependent methyltransferases"/>
    <property type="match status" value="1"/>
</dbReference>
<dbReference type="InterPro" id="IPR041698">
    <property type="entry name" value="Methyltransf_25"/>
</dbReference>
<comment type="caution">
    <text evidence="7">The sequence shown here is derived from an EMBL/GenBank/DDBJ whole genome shotgun (WGS) entry which is preliminary data.</text>
</comment>
<dbReference type="Gene3D" id="3.20.20.80">
    <property type="entry name" value="Glycosidases"/>
    <property type="match status" value="2"/>
</dbReference>
<dbReference type="PRINTS" id="PR00843">
    <property type="entry name" value="GLHYDRLASE30"/>
</dbReference>
<feature type="domain" description="Glycosyl hydrolase family 30 TIM-barrel" evidence="5">
    <location>
        <begin position="675"/>
        <end position="960"/>
    </location>
</feature>
<feature type="region of interest" description="Disordered" evidence="4">
    <location>
        <begin position="611"/>
        <end position="637"/>
    </location>
</feature>
<proteinExistence type="inferred from homology"/>
<feature type="compositionally biased region" description="Polar residues" evidence="4">
    <location>
        <begin position="615"/>
        <end position="628"/>
    </location>
</feature>
<dbReference type="Pfam" id="PF13649">
    <property type="entry name" value="Methyltransf_25"/>
    <property type="match status" value="1"/>
</dbReference>
<dbReference type="PANTHER" id="PTHR11069">
    <property type="entry name" value="GLUCOSYLCERAMIDASE"/>
    <property type="match status" value="1"/>
</dbReference>
<organism evidence="7 8">
    <name type="scientific">Perkinsus olseni</name>
    <name type="common">Perkinsus atlanticus</name>
    <dbReference type="NCBI Taxonomy" id="32597"/>
    <lineage>
        <taxon>Eukaryota</taxon>
        <taxon>Sar</taxon>
        <taxon>Alveolata</taxon>
        <taxon>Perkinsozoa</taxon>
        <taxon>Perkinsea</taxon>
        <taxon>Perkinsida</taxon>
        <taxon>Perkinsidae</taxon>
        <taxon>Perkinsus</taxon>
    </lineage>
</organism>
<dbReference type="GO" id="GO:0016020">
    <property type="term" value="C:membrane"/>
    <property type="evidence" value="ECO:0007669"/>
    <property type="project" value="GOC"/>
</dbReference>
<feature type="domain" description="Glycosyl hydrolase family 30 TIM-barrel" evidence="5">
    <location>
        <begin position="1093"/>
        <end position="1378"/>
    </location>
</feature>
<dbReference type="GO" id="GO:0004348">
    <property type="term" value="F:glucosylceramidase activity"/>
    <property type="evidence" value="ECO:0007669"/>
    <property type="project" value="InterPro"/>
</dbReference>
<evidence type="ECO:0000256" key="1">
    <source>
        <dbReference type="ARBA" id="ARBA00005382"/>
    </source>
</evidence>